<organism evidence="2 3">
    <name type="scientific">Candidatus Kaiserbacteria bacterium CG10_big_fil_rev_8_21_14_0_10_59_10</name>
    <dbReference type="NCBI Taxonomy" id="1974612"/>
    <lineage>
        <taxon>Bacteria</taxon>
        <taxon>Candidatus Kaiseribacteriota</taxon>
    </lineage>
</organism>
<reference evidence="3" key="1">
    <citation type="submission" date="2017-09" db="EMBL/GenBank/DDBJ databases">
        <title>Depth-based differentiation of microbial function through sediment-hosted aquifers and enrichment of novel symbionts in the deep terrestrial subsurface.</title>
        <authorList>
            <person name="Probst A.J."/>
            <person name="Ladd B."/>
            <person name="Jarett J.K."/>
            <person name="Geller-Mcgrath D.E."/>
            <person name="Sieber C.M.K."/>
            <person name="Emerson J.B."/>
            <person name="Anantharaman K."/>
            <person name="Thomas B.C."/>
            <person name="Malmstrom R."/>
            <person name="Stieglmeier M."/>
            <person name="Klingl A."/>
            <person name="Woyke T."/>
            <person name="Ryan C.M."/>
            <person name="Banfield J.F."/>
        </authorList>
    </citation>
    <scope>NUCLEOTIDE SEQUENCE [LARGE SCALE GENOMIC DNA]</scope>
</reference>
<dbReference type="InterPro" id="IPR029063">
    <property type="entry name" value="SAM-dependent_MTases_sf"/>
</dbReference>
<dbReference type="Proteomes" id="UP000231379">
    <property type="component" value="Unassembled WGS sequence"/>
</dbReference>
<name>A0A2H0U8A4_9BACT</name>
<evidence type="ECO:0000259" key="1">
    <source>
        <dbReference type="Pfam" id="PF13847"/>
    </source>
</evidence>
<dbReference type="AlphaFoldDB" id="A0A2H0U8A4"/>
<dbReference type="PANTHER" id="PTHR45128">
    <property type="entry name" value="METHYLTRANSFERASE TYPE 11"/>
    <property type="match status" value="1"/>
</dbReference>
<proteinExistence type="predicted"/>
<comment type="caution">
    <text evidence="2">The sequence shown here is derived from an EMBL/GenBank/DDBJ whole genome shotgun (WGS) entry which is preliminary data.</text>
</comment>
<dbReference type="PANTHER" id="PTHR45128:SF1">
    <property type="entry name" value="S-ADENOSYLMETHIONINE-DEPENDENT METHYLTRANSFERASE RV2258C"/>
    <property type="match status" value="1"/>
</dbReference>
<accession>A0A2H0U8A4</accession>
<feature type="domain" description="Methyltransferase" evidence="1">
    <location>
        <begin position="26"/>
        <end position="138"/>
    </location>
</feature>
<protein>
    <recommendedName>
        <fullName evidence="1">Methyltransferase domain-containing protein</fullName>
    </recommendedName>
</protein>
<dbReference type="InterPro" id="IPR025714">
    <property type="entry name" value="Methyltranfer_dom"/>
</dbReference>
<sequence length="187" mass="20165">MSDATALPPTAGFAHPPRNVSLFGLEPGMHVADFGSGSGAYVLLMAEALGGHGRVTAVDIQKDLLSRIKNEAMARNLRNVEVLWGDLEVPHGSKLGDGVLDFVLISNLLFQVEEPGAVIAEARRTLKRDGRLAMIDWSDSFSSLGPPRGNVISRDAALERAERAGFALVRDFEAGAHHWGMMLRPVQ</sequence>
<dbReference type="EMBL" id="PFBM01000009">
    <property type="protein sequence ID" value="PIR82639.1"/>
    <property type="molecule type" value="Genomic_DNA"/>
</dbReference>
<dbReference type="InterPro" id="IPR053173">
    <property type="entry name" value="SAM-binding_MTase"/>
</dbReference>
<evidence type="ECO:0000313" key="3">
    <source>
        <dbReference type="Proteomes" id="UP000231379"/>
    </source>
</evidence>
<dbReference type="Gene3D" id="3.40.50.150">
    <property type="entry name" value="Vaccinia Virus protein VP39"/>
    <property type="match status" value="1"/>
</dbReference>
<dbReference type="Pfam" id="PF13847">
    <property type="entry name" value="Methyltransf_31"/>
    <property type="match status" value="1"/>
</dbReference>
<evidence type="ECO:0000313" key="2">
    <source>
        <dbReference type="EMBL" id="PIR82639.1"/>
    </source>
</evidence>
<dbReference type="SUPFAM" id="SSF53335">
    <property type="entry name" value="S-adenosyl-L-methionine-dependent methyltransferases"/>
    <property type="match status" value="1"/>
</dbReference>
<gene>
    <name evidence="2" type="ORF">COU20_01185</name>
</gene>
<dbReference type="CDD" id="cd02440">
    <property type="entry name" value="AdoMet_MTases"/>
    <property type="match status" value="1"/>
</dbReference>